<evidence type="ECO:0000256" key="2">
    <source>
        <dbReference type="ARBA" id="ARBA00009881"/>
    </source>
</evidence>
<evidence type="ECO:0000256" key="10">
    <source>
        <dbReference type="ARBA" id="ARBA00049401"/>
    </source>
</evidence>
<evidence type="ECO:0000256" key="1">
    <source>
        <dbReference type="ARBA" id="ARBA00001917"/>
    </source>
</evidence>
<dbReference type="GO" id="GO:0000166">
    <property type="term" value="F:nucleotide binding"/>
    <property type="evidence" value="ECO:0007669"/>
    <property type="project" value="UniProtKB-KW"/>
</dbReference>
<reference evidence="12 13" key="1">
    <citation type="submission" date="2019-01" db="EMBL/GenBank/DDBJ databases">
        <authorList>
            <person name="Chen W.-M."/>
        </authorList>
    </citation>
    <scope>NUCLEOTIDE SEQUENCE [LARGE SCALE GENOMIC DNA]</scope>
    <source>
        <strain evidence="12 13">HPM-16</strain>
    </source>
</reference>
<dbReference type="InterPro" id="IPR013785">
    <property type="entry name" value="Aldolase_TIM"/>
</dbReference>
<dbReference type="RefSeq" id="WP_127695411.1">
    <property type="nucleotide sequence ID" value="NZ_SACQ01000008.1"/>
</dbReference>
<evidence type="ECO:0000256" key="7">
    <source>
        <dbReference type="ARBA" id="ARBA00023002"/>
    </source>
</evidence>
<name>A0A437Q505_9GAMM</name>
<dbReference type="GO" id="GO:0009636">
    <property type="term" value="P:response to toxic substance"/>
    <property type="evidence" value="ECO:0007669"/>
    <property type="project" value="UniProtKB-KW"/>
</dbReference>
<evidence type="ECO:0000256" key="8">
    <source>
        <dbReference type="ARBA" id="ARBA00023033"/>
    </source>
</evidence>
<proteinExistence type="inferred from homology"/>
<comment type="catalytic activity">
    <reaction evidence="10">
        <text>3 propionate 3-nitronate + 3 O2 + H2O = 3 3-oxopropanoate + 2 nitrate + nitrite + H2O2 + 3 H(+)</text>
        <dbReference type="Rhea" id="RHEA:57332"/>
        <dbReference type="ChEBI" id="CHEBI:15377"/>
        <dbReference type="ChEBI" id="CHEBI:15378"/>
        <dbReference type="ChEBI" id="CHEBI:15379"/>
        <dbReference type="ChEBI" id="CHEBI:16240"/>
        <dbReference type="ChEBI" id="CHEBI:16301"/>
        <dbReference type="ChEBI" id="CHEBI:17632"/>
        <dbReference type="ChEBI" id="CHEBI:33190"/>
        <dbReference type="ChEBI" id="CHEBI:136067"/>
    </reaction>
</comment>
<organism evidence="12 13">
    <name type="scientific">Neptunomonas marina</name>
    <dbReference type="NCBI Taxonomy" id="1815562"/>
    <lineage>
        <taxon>Bacteria</taxon>
        <taxon>Pseudomonadati</taxon>
        <taxon>Pseudomonadota</taxon>
        <taxon>Gammaproteobacteria</taxon>
        <taxon>Oceanospirillales</taxon>
        <taxon>Oceanospirillaceae</taxon>
        <taxon>Neptunomonas</taxon>
    </lineage>
</organism>
<evidence type="ECO:0000256" key="6">
    <source>
        <dbReference type="ARBA" id="ARBA00022741"/>
    </source>
</evidence>
<keyword evidence="8 12" id="KW-0503">Monooxygenase</keyword>
<evidence type="ECO:0000313" key="13">
    <source>
        <dbReference type="Proteomes" id="UP000282818"/>
    </source>
</evidence>
<dbReference type="AlphaFoldDB" id="A0A437Q505"/>
<keyword evidence="4" id="KW-0285">Flavoprotein</keyword>
<sequence>MQAPLATLYPIIQAPMAGVQDFRLAAAISNAGGLGSLPAAMLNTEQLEQALLALSEATDNSYNVNFFSHTQPTVQPEQITRWHEALAPHFAKFNIDPSTLTGGASRQPFNEAAAEVLERFKPAYVSFHFGLPDKALLERVKRCGSVVISSATSTAEAIWLEQNGADIIVAQGLEAGGHRGHFLDRQVEHQMGTFALLPQVIAAVSCPVVAAGGIADSKGINAALTLGACAVQLGTTFLLCDEATTSPLHRAALQSEDANHTALTNLFSGGAARGIVNGVMRDLGAMNEAAPPFPLASTAITALRQAAEAQNSSDYSPLWCGQNRSGCQSIPAAELLYRLCQDI</sequence>
<dbReference type="Proteomes" id="UP000282818">
    <property type="component" value="Unassembled WGS sequence"/>
</dbReference>
<evidence type="ECO:0000256" key="5">
    <source>
        <dbReference type="ARBA" id="ARBA00022643"/>
    </source>
</evidence>
<keyword evidence="3" id="KW-0216">Detoxification</keyword>
<dbReference type="InterPro" id="IPR004136">
    <property type="entry name" value="NMO"/>
</dbReference>
<dbReference type="EMBL" id="SACQ01000008">
    <property type="protein sequence ID" value="RVU29588.1"/>
    <property type="molecule type" value="Genomic_DNA"/>
</dbReference>
<dbReference type="PANTHER" id="PTHR42747:SF3">
    <property type="entry name" value="NITRONATE MONOOXYGENASE-RELATED"/>
    <property type="match status" value="1"/>
</dbReference>
<dbReference type="Gene3D" id="3.20.20.70">
    <property type="entry name" value="Aldolase class I"/>
    <property type="match status" value="1"/>
</dbReference>
<accession>A0A437Q505</accession>
<evidence type="ECO:0000256" key="4">
    <source>
        <dbReference type="ARBA" id="ARBA00022630"/>
    </source>
</evidence>
<dbReference type="PANTHER" id="PTHR42747">
    <property type="entry name" value="NITRONATE MONOOXYGENASE-RELATED"/>
    <property type="match status" value="1"/>
</dbReference>
<keyword evidence="6" id="KW-0547">Nucleotide-binding</keyword>
<comment type="caution">
    <text evidence="12">The sequence shown here is derived from an EMBL/GenBank/DDBJ whole genome shotgun (WGS) entry which is preliminary data.</text>
</comment>
<keyword evidence="13" id="KW-1185">Reference proteome</keyword>
<keyword evidence="7" id="KW-0560">Oxidoreductase</keyword>
<comment type="cofactor">
    <cofactor evidence="1">
        <name>FMN</name>
        <dbReference type="ChEBI" id="CHEBI:58210"/>
    </cofactor>
</comment>
<evidence type="ECO:0000256" key="11">
    <source>
        <dbReference type="ARBA" id="ARBA00067136"/>
    </source>
</evidence>
<dbReference type="SUPFAM" id="SSF51412">
    <property type="entry name" value="Inosine monophosphate dehydrogenase (IMPDH)"/>
    <property type="match status" value="1"/>
</dbReference>
<evidence type="ECO:0000256" key="9">
    <source>
        <dbReference type="ARBA" id="ARBA00031155"/>
    </source>
</evidence>
<keyword evidence="5" id="KW-0288">FMN</keyword>
<dbReference type="CDD" id="cd04730">
    <property type="entry name" value="NPD_like"/>
    <property type="match status" value="1"/>
</dbReference>
<evidence type="ECO:0000256" key="3">
    <source>
        <dbReference type="ARBA" id="ARBA00022575"/>
    </source>
</evidence>
<dbReference type="Pfam" id="PF03060">
    <property type="entry name" value="NMO"/>
    <property type="match status" value="1"/>
</dbReference>
<dbReference type="GO" id="GO:0018580">
    <property type="term" value="F:nitronate monooxygenase activity"/>
    <property type="evidence" value="ECO:0007669"/>
    <property type="project" value="InterPro"/>
</dbReference>
<comment type="similarity">
    <text evidence="2">Belongs to the nitronate monooxygenase family. NMO class I subfamily.</text>
</comment>
<gene>
    <name evidence="12" type="ORF">EOE65_15565</name>
</gene>
<dbReference type="FunFam" id="3.20.20.70:FF:000154">
    <property type="entry name" value="Probable nitronate monooxygenase"/>
    <property type="match status" value="1"/>
</dbReference>
<evidence type="ECO:0000313" key="12">
    <source>
        <dbReference type="EMBL" id="RVU29588.1"/>
    </source>
</evidence>
<protein>
    <recommendedName>
        <fullName evidence="11">Nitronate monooxygenase</fullName>
    </recommendedName>
    <alternativeName>
        <fullName evidence="9">Propionate 3-nitronate monooxygenase</fullName>
    </alternativeName>
</protein>